<sequence length="248" mass="28032">MKIKPVNLKRNQNIKFVLKGKPCFGTVLHSTKSKTTIYHHEGTASKGYVATLISKTPQLTVEEVTESAINPKHRDIVKKITSIKKGDLVKVWDKELGDFVGKLDSITTKGYTISNANRSYIFPFSYMIEKTDSLVEEKPMPLDNWTAKKGRSNIEYHDGGACQMWILYHDNKKVLEVTEDAWSGPYDFKNIALVGDKQAHDALTSDAKKSFEIAGIPESRHFYAESADCIGQWLLKRELVSLKDNFSD</sequence>
<accession>A0A1W6UFB8</accession>
<organism evidence="1">
    <name type="scientific">Vibrio alginolyticus</name>
    <dbReference type="NCBI Taxonomy" id="663"/>
    <lineage>
        <taxon>Bacteria</taxon>
        <taxon>Pseudomonadati</taxon>
        <taxon>Pseudomonadota</taxon>
        <taxon>Gammaproteobacteria</taxon>
        <taxon>Vibrionales</taxon>
        <taxon>Vibrionaceae</taxon>
        <taxon>Vibrio</taxon>
    </lineage>
</organism>
<name>A0A1W6UFB8_VIBAL</name>
<geneLocation type="plasmid" evidence="1">
    <name>pL289</name>
</geneLocation>
<protein>
    <submittedName>
        <fullName evidence="1">Uncharacterized protein</fullName>
    </submittedName>
</protein>
<proteinExistence type="predicted"/>
<dbReference type="RefSeq" id="WP_025767367.1">
    <property type="nucleotide sequence ID" value="NZ_CP017893.1"/>
</dbReference>
<evidence type="ECO:0000313" key="1">
    <source>
        <dbReference type="EMBL" id="ARP21690.1"/>
    </source>
</evidence>
<dbReference type="AlphaFoldDB" id="A0A1W6UFB8"/>
<reference evidence="1" key="1">
    <citation type="submission" date="2016-10" db="EMBL/GenBank/DDBJ databases">
        <title>The High Quality Genome of Vibrio alginolyticus K01M1.</title>
        <authorList>
            <person name="Wendling C."/>
            <person name="Chibani C.M."/>
            <person name="Hertel R."/>
            <person name="Sproer C."/>
            <person name="Bunk B."/>
            <person name="Overmann J."/>
            <person name="Roth O."/>
            <person name="Liesegang H."/>
        </authorList>
    </citation>
    <scope>NUCLEOTIDE SEQUENCE</scope>
    <source>
        <strain evidence="1">K05K4</strain>
        <plasmid evidence="1">pL289</plasmid>
    </source>
</reference>
<keyword evidence="1" id="KW-0614">Plasmid</keyword>
<gene>
    <name evidence="1" type="ORF">K05K4_49810</name>
</gene>
<dbReference type="EMBL" id="CP017904">
    <property type="protein sequence ID" value="ARP21690.1"/>
    <property type="molecule type" value="Genomic_DNA"/>
</dbReference>